<proteinExistence type="predicted"/>
<organism evidence="2 3">
    <name type="scientific">Saguinus oedipus</name>
    <name type="common">Cotton-top tamarin</name>
    <name type="synonym">Oedipomidas oedipus</name>
    <dbReference type="NCBI Taxonomy" id="9490"/>
    <lineage>
        <taxon>Eukaryota</taxon>
        <taxon>Metazoa</taxon>
        <taxon>Chordata</taxon>
        <taxon>Craniata</taxon>
        <taxon>Vertebrata</taxon>
        <taxon>Euteleostomi</taxon>
        <taxon>Mammalia</taxon>
        <taxon>Eutheria</taxon>
        <taxon>Euarchontoglires</taxon>
        <taxon>Primates</taxon>
        <taxon>Haplorrhini</taxon>
        <taxon>Platyrrhini</taxon>
        <taxon>Cebidae</taxon>
        <taxon>Callitrichinae</taxon>
        <taxon>Saguinus</taxon>
    </lineage>
</organism>
<feature type="region of interest" description="Disordered" evidence="1">
    <location>
        <begin position="35"/>
        <end position="115"/>
    </location>
</feature>
<feature type="non-terminal residue" evidence="2">
    <location>
        <position position="1"/>
    </location>
</feature>
<name>A0ABQ9VS63_SAGOE</name>
<protein>
    <submittedName>
        <fullName evidence="2">Uncharacterized protein</fullName>
    </submittedName>
</protein>
<dbReference type="Proteomes" id="UP001266305">
    <property type="component" value="Unassembled WGS sequence"/>
</dbReference>
<evidence type="ECO:0000313" key="3">
    <source>
        <dbReference type="Proteomes" id="UP001266305"/>
    </source>
</evidence>
<feature type="non-terminal residue" evidence="2">
    <location>
        <position position="115"/>
    </location>
</feature>
<evidence type="ECO:0000256" key="1">
    <source>
        <dbReference type="SAM" id="MobiDB-lite"/>
    </source>
</evidence>
<evidence type="ECO:0000313" key="2">
    <source>
        <dbReference type="EMBL" id="KAK2112216.1"/>
    </source>
</evidence>
<reference evidence="2 3" key="1">
    <citation type="submission" date="2023-05" db="EMBL/GenBank/DDBJ databases">
        <title>B98-5 Cell Line De Novo Hybrid Assembly: An Optical Mapping Approach.</title>
        <authorList>
            <person name="Kananen K."/>
            <person name="Auerbach J.A."/>
            <person name="Kautto E."/>
            <person name="Blachly J.S."/>
        </authorList>
    </citation>
    <scope>NUCLEOTIDE SEQUENCE [LARGE SCALE GENOMIC DNA]</scope>
    <source>
        <strain evidence="2">B95-8</strain>
        <tissue evidence="2">Cell line</tissue>
    </source>
</reference>
<sequence>GEVCRLKRSEVWYNGSEVLGKFTRLPLEKQMLLSGGLTGRCHKPPDPRSEGSDGGRWRRNFEERAKKASEEESTGIGGCGEENGEERRKKQSWLGPQGSRNSLLAPRTPSRGSSL</sequence>
<dbReference type="EMBL" id="JASSZA010000005">
    <property type="protein sequence ID" value="KAK2112216.1"/>
    <property type="molecule type" value="Genomic_DNA"/>
</dbReference>
<comment type="caution">
    <text evidence="2">The sequence shown here is derived from an EMBL/GenBank/DDBJ whole genome shotgun (WGS) entry which is preliminary data.</text>
</comment>
<feature type="compositionally biased region" description="Basic and acidic residues" evidence="1">
    <location>
        <begin position="43"/>
        <end position="70"/>
    </location>
</feature>
<accession>A0ABQ9VS63</accession>
<keyword evidence="3" id="KW-1185">Reference proteome</keyword>
<gene>
    <name evidence="2" type="ORF">P7K49_011963</name>
</gene>